<organism evidence="3 4">
    <name type="scientific">Hibiscus syriacus</name>
    <name type="common">Rose of Sharon</name>
    <dbReference type="NCBI Taxonomy" id="106335"/>
    <lineage>
        <taxon>Eukaryota</taxon>
        <taxon>Viridiplantae</taxon>
        <taxon>Streptophyta</taxon>
        <taxon>Embryophyta</taxon>
        <taxon>Tracheophyta</taxon>
        <taxon>Spermatophyta</taxon>
        <taxon>Magnoliopsida</taxon>
        <taxon>eudicotyledons</taxon>
        <taxon>Gunneridae</taxon>
        <taxon>Pentapetalae</taxon>
        <taxon>rosids</taxon>
        <taxon>malvids</taxon>
        <taxon>Malvales</taxon>
        <taxon>Malvaceae</taxon>
        <taxon>Malvoideae</taxon>
        <taxon>Hibiscus</taxon>
    </lineage>
</organism>
<dbReference type="SUPFAM" id="SSF56112">
    <property type="entry name" value="Protein kinase-like (PK-like)"/>
    <property type="match status" value="1"/>
</dbReference>
<name>A0A6A2WBC9_HIBSY</name>
<dbReference type="Pfam" id="PF07714">
    <property type="entry name" value="PK_Tyr_Ser-Thr"/>
    <property type="match status" value="1"/>
</dbReference>
<dbReference type="EMBL" id="VEPZ02001782">
    <property type="protein sequence ID" value="KAE8654928.1"/>
    <property type="molecule type" value="Genomic_DNA"/>
</dbReference>
<feature type="compositionally biased region" description="Basic and acidic residues" evidence="1">
    <location>
        <begin position="202"/>
        <end position="222"/>
    </location>
</feature>
<reference evidence="3" key="1">
    <citation type="submission" date="2019-09" db="EMBL/GenBank/DDBJ databases">
        <title>Draft genome information of white flower Hibiscus syriacus.</title>
        <authorList>
            <person name="Kim Y.-M."/>
        </authorList>
    </citation>
    <scope>NUCLEOTIDE SEQUENCE [LARGE SCALE GENOMIC DNA]</scope>
    <source>
        <strain evidence="3">YM2019G1</strain>
    </source>
</reference>
<dbReference type="GO" id="GO:0009506">
    <property type="term" value="C:plasmodesma"/>
    <property type="evidence" value="ECO:0007669"/>
    <property type="project" value="TreeGrafter"/>
</dbReference>
<gene>
    <name evidence="3" type="ORF">F3Y22_tig00117034pilonHSYRG00207</name>
</gene>
<dbReference type="Gene3D" id="1.10.510.10">
    <property type="entry name" value="Transferase(Phosphotransferase) domain 1"/>
    <property type="match status" value="1"/>
</dbReference>
<evidence type="ECO:0000259" key="2">
    <source>
        <dbReference type="PROSITE" id="PS50011"/>
    </source>
</evidence>
<dbReference type="PROSITE" id="PS50011">
    <property type="entry name" value="PROTEIN_KINASE_DOM"/>
    <property type="match status" value="1"/>
</dbReference>
<dbReference type="InterPro" id="IPR000719">
    <property type="entry name" value="Prot_kinase_dom"/>
</dbReference>
<feature type="domain" description="Protein kinase" evidence="2">
    <location>
        <begin position="1"/>
        <end position="189"/>
    </location>
</feature>
<dbReference type="AlphaFoldDB" id="A0A6A2WBC9"/>
<accession>A0A6A2WBC9</accession>
<dbReference type="GO" id="GO:0005886">
    <property type="term" value="C:plasma membrane"/>
    <property type="evidence" value="ECO:0007669"/>
    <property type="project" value="TreeGrafter"/>
</dbReference>
<dbReference type="InterPro" id="IPR045272">
    <property type="entry name" value="ANXUR1/2-like"/>
</dbReference>
<comment type="caution">
    <text evidence="3">The sequence shown here is derived from an EMBL/GenBank/DDBJ whole genome shotgun (WGS) entry which is preliminary data.</text>
</comment>
<dbReference type="Proteomes" id="UP000436088">
    <property type="component" value="Unassembled WGS sequence"/>
</dbReference>
<dbReference type="GO" id="GO:0004714">
    <property type="term" value="F:transmembrane receptor protein tyrosine kinase activity"/>
    <property type="evidence" value="ECO:0007669"/>
    <property type="project" value="InterPro"/>
</dbReference>
<dbReference type="PANTHER" id="PTHR27003:SF278">
    <property type="entry name" value="RECEPTOR-LIKE PROTEIN KINASE ANXUR2"/>
    <property type="match status" value="1"/>
</dbReference>
<sequence>MKRGKILVYEYLCNRSLYDCLNGNGINANPLPWEKRLEICIGAARGLHYLHTGAKYAVMHRFVTGHTVLLDHELIPKLSGFFVSKLGSRSMSKTLIGGAYGYLDPEYHRTKYLSEKVDVYSFGIVLLEVICDQAKFYQMTREIAPECFEKFMEIAVCCISDTGDERPSMGEVESKVSSIAIEDLTHMLVIGTERTKKPHVTVGEEERRGNAEDLGIEERGLGIEEEELRIEAREGQVTNLPDELEQAKRIQEELEQPESEGPIPTEEKKG</sequence>
<dbReference type="InterPro" id="IPR001245">
    <property type="entry name" value="Ser-Thr/Tyr_kinase_cat_dom"/>
</dbReference>
<evidence type="ECO:0000313" key="4">
    <source>
        <dbReference type="Proteomes" id="UP000436088"/>
    </source>
</evidence>
<keyword evidence="4" id="KW-1185">Reference proteome</keyword>
<feature type="region of interest" description="Disordered" evidence="1">
    <location>
        <begin position="197"/>
        <end position="270"/>
    </location>
</feature>
<evidence type="ECO:0000256" key="1">
    <source>
        <dbReference type="SAM" id="MobiDB-lite"/>
    </source>
</evidence>
<protein>
    <recommendedName>
        <fullName evidence="2">Protein kinase domain-containing protein</fullName>
    </recommendedName>
</protein>
<dbReference type="GO" id="GO:0005524">
    <property type="term" value="F:ATP binding"/>
    <property type="evidence" value="ECO:0007669"/>
    <property type="project" value="InterPro"/>
</dbReference>
<dbReference type="PANTHER" id="PTHR27003">
    <property type="entry name" value="OS07G0166700 PROTEIN"/>
    <property type="match status" value="1"/>
</dbReference>
<proteinExistence type="predicted"/>
<dbReference type="InterPro" id="IPR011009">
    <property type="entry name" value="Kinase-like_dom_sf"/>
</dbReference>
<evidence type="ECO:0000313" key="3">
    <source>
        <dbReference type="EMBL" id="KAE8654928.1"/>
    </source>
</evidence>